<evidence type="ECO:0000256" key="1">
    <source>
        <dbReference type="SAM" id="Coils"/>
    </source>
</evidence>
<feature type="region of interest" description="Disordered" evidence="2">
    <location>
        <begin position="98"/>
        <end position="120"/>
    </location>
</feature>
<dbReference type="PANTHER" id="PTHR15545">
    <property type="entry name" value="PDZ DOMAIN CONTAINING RING FINGER PROTEIN 3, 4"/>
    <property type="match status" value="1"/>
</dbReference>
<evidence type="ECO:0000313" key="4">
    <source>
        <dbReference type="Proteomes" id="UP000050741"/>
    </source>
</evidence>
<feature type="transmembrane region" description="Helical" evidence="3">
    <location>
        <begin position="683"/>
        <end position="702"/>
    </location>
</feature>
<keyword evidence="4" id="KW-1185">Reference proteome</keyword>
<feature type="compositionally biased region" description="Basic and acidic residues" evidence="2">
    <location>
        <begin position="98"/>
        <end position="107"/>
    </location>
</feature>
<feature type="coiled-coil region" evidence="1">
    <location>
        <begin position="198"/>
        <end position="304"/>
    </location>
</feature>
<dbReference type="WBParaSite" id="GPLIN_000083100">
    <property type="protein sequence ID" value="GPLIN_000083100"/>
    <property type="gene ID" value="GPLIN_000083100"/>
</dbReference>
<dbReference type="InterPro" id="IPR051971">
    <property type="entry name" value="E3_ubiquitin-PDZ_ligase"/>
</dbReference>
<keyword evidence="3" id="KW-1133">Transmembrane helix</keyword>
<keyword evidence="3" id="KW-0812">Transmembrane</keyword>
<dbReference type="Proteomes" id="UP000050741">
    <property type="component" value="Unassembled WGS sequence"/>
</dbReference>
<sequence length="753" mass="83333">MNANSEVSLFKPCSHKTPVQRGPAGRFTSSTSSQCRGEIEHREKRHGSPSKQISGQHRQQPELEWVIKRRPDGTRYVTRRPVRKRAMPSLLAAVKARREQSLARERAGMSTTDDDGGSEVTGTGFSTFMDAENERFKQLRLKKKHAEWWEWLIESHERNLKSEARDRALLEENKRLKSDGFFKDALIAGLKFDLDEAKKAAEKQLTEAKIDAEKQLDMAKKDAEKQLDMAKKDAEKQMNEKGQQLKQLWEEIRRLKEELKDSAKEIQQLKGELAEQKQSAAAEIQRVNDALEEQTQKVEGMQRSAMMAQSAFKMPSRRKGCALIGASTSSSSFRSSPSTAGHISPVHSVAAVDSSFGKHKVTGVFVGRLVVDEWLELGERRHEDNQIMRQGNKIAELGQQLKQLWEEIRRLKEELKDSAKEIQQLKGELAEQKQSAAAEIQRVNDALEEQTQKVEGMQRSAMMAQSAFKMPSRRKGCALIGASTSSSSFRSSPSTAGHISPVHSVAAVDSSFGKHKVTGGVSSSVDPMSLFAQLQPFIDDKSSSSNSGQIKPGSDVLSDCHSSAGPRSLQEVGAVVGAMVDVVVGEDARSLQEVGAVLGAMVDVVVEEDARSLQEEDARSLQEVDAVVGAGADVVEEGCAVSVAEPLKLVEPQNNMGEVEQQGDVEELPLAAPHQQRNIISSVLRQFFGGLMIVLLLFLVLLPSVQHGVLTFCLPIGPNNPYEFPHEQRLLCCSHRECVMWISNRALQANWNF</sequence>
<reference evidence="5" key="3">
    <citation type="submission" date="2016-06" db="UniProtKB">
        <authorList>
            <consortium name="WormBaseParasite"/>
        </authorList>
    </citation>
    <scope>IDENTIFICATION</scope>
</reference>
<feature type="coiled-coil region" evidence="1">
    <location>
        <begin position="394"/>
        <end position="460"/>
    </location>
</feature>
<accession>A0A183BJQ2</accession>
<dbReference type="PANTHER" id="PTHR15545:SF8">
    <property type="entry name" value="SLO-INTERACTING PROTEIN 1"/>
    <property type="match status" value="1"/>
</dbReference>
<dbReference type="AlphaFoldDB" id="A0A183BJQ2"/>
<proteinExistence type="predicted"/>
<keyword evidence="3" id="KW-0472">Membrane</keyword>
<evidence type="ECO:0000313" key="5">
    <source>
        <dbReference type="WBParaSite" id="GPLIN_000083100"/>
    </source>
</evidence>
<organism evidence="4 5">
    <name type="scientific">Globodera pallida</name>
    <name type="common">Potato cyst nematode worm</name>
    <name type="synonym">Heterodera pallida</name>
    <dbReference type="NCBI Taxonomy" id="36090"/>
    <lineage>
        <taxon>Eukaryota</taxon>
        <taxon>Metazoa</taxon>
        <taxon>Ecdysozoa</taxon>
        <taxon>Nematoda</taxon>
        <taxon>Chromadorea</taxon>
        <taxon>Rhabditida</taxon>
        <taxon>Tylenchina</taxon>
        <taxon>Tylenchomorpha</taxon>
        <taxon>Tylenchoidea</taxon>
        <taxon>Heteroderidae</taxon>
        <taxon>Heteroderinae</taxon>
        <taxon>Globodera</taxon>
    </lineage>
</organism>
<evidence type="ECO:0000256" key="3">
    <source>
        <dbReference type="SAM" id="Phobius"/>
    </source>
</evidence>
<protein>
    <submittedName>
        <fullName evidence="5">Myosin_tail_1 domain-containing protein</fullName>
    </submittedName>
</protein>
<feature type="region of interest" description="Disordered" evidence="2">
    <location>
        <begin position="540"/>
        <end position="564"/>
    </location>
</feature>
<reference evidence="4" key="2">
    <citation type="submission" date="2014-05" db="EMBL/GenBank/DDBJ databases">
        <title>The genome and life-stage specific transcriptomes of Globodera pallida elucidate key aspects of plant parasitism by a cyst nematode.</title>
        <authorList>
            <person name="Cotton J.A."/>
            <person name="Lilley C.J."/>
            <person name="Jones L.M."/>
            <person name="Kikuchi T."/>
            <person name="Reid A.J."/>
            <person name="Thorpe P."/>
            <person name="Tsai I.J."/>
            <person name="Beasley H."/>
            <person name="Blok V."/>
            <person name="Cock P.J.A."/>
            <person name="Van den Akker S.E."/>
            <person name="Holroyd N."/>
            <person name="Hunt M."/>
            <person name="Mantelin S."/>
            <person name="Naghra H."/>
            <person name="Pain A."/>
            <person name="Palomares-Rius J.E."/>
            <person name="Zarowiecki M."/>
            <person name="Berriman M."/>
            <person name="Jones J.T."/>
            <person name="Urwin P.E."/>
        </authorList>
    </citation>
    <scope>NUCLEOTIDE SEQUENCE [LARGE SCALE GENOMIC DNA]</scope>
    <source>
        <strain evidence="4">Lindley</strain>
    </source>
</reference>
<reference evidence="4" key="1">
    <citation type="submission" date="2013-12" db="EMBL/GenBank/DDBJ databases">
        <authorList>
            <person name="Aslett M."/>
        </authorList>
    </citation>
    <scope>NUCLEOTIDE SEQUENCE [LARGE SCALE GENOMIC DNA]</scope>
    <source>
        <strain evidence="4">Lindley</strain>
    </source>
</reference>
<name>A0A183BJQ2_GLOPA</name>
<evidence type="ECO:0000256" key="2">
    <source>
        <dbReference type="SAM" id="MobiDB-lite"/>
    </source>
</evidence>
<keyword evidence="1" id="KW-0175">Coiled coil</keyword>
<dbReference type="CDD" id="cd06503">
    <property type="entry name" value="ATP-synt_Fo_b"/>
    <property type="match status" value="1"/>
</dbReference>
<feature type="region of interest" description="Disordered" evidence="2">
    <location>
        <begin position="1"/>
        <end position="65"/>
    </location>
</feature>
<feature type="compositionally biased region" description="Polar residues" evidence="2">
    <location>
        <begin position="49"/>
        <end position="58"/>
    </location>
</feature>